<dbReference type="Proteomes" id="UP000271098">
    <property type="component" value="Unassembled WGS sequence"/>
</dbReference>
<sequence>MIFEGMKFDVMKMSSNVIAAYRKAFPENAIMTSTDDAVERISDLLNSIEGLKKITQEEKLLLLKQGFTLAMVKQF</sequence>
<proteinExistence type="predicted"/>
<keyword evidence="2" id="KW-1185">Reference proteome</keyword>
<dbReference type="WBParaSite" id="GPUH_0000600001-mRNA-1">
    <property type="protein sequence ID" value="GPUH_0000600001-mRNA-1"/>
    <property type="gene ID" value="GPUH_0000600001"/>
</dbReference>
<protein>
    <submittedName>
        <fullName evidence="3">Transcriptional regulator</fullName>
    </submittedName>
</protein>
<dbReference type="EMBL" id="UYRT01013406">
    <property type="protein sequence ID" value="VDK52995.1"/>
    <property type="molecule type" value="Genomic_DNA"/>
</dbReference>
<organism evidence="3">
    <name type="scientific">Gongylonema pulchrum</name>
    <dbReference type="NCBI Taxonomy" id="637853"/>
    <lineage>
        <taxon>Eukaryota</taxon>
        <taxon>Metazoa</taxon>
        <taxon>Ecdysozoa</taxon>
        <taxon>Nematoda</taxon>
        <taxon>Chromadorea</taxon>
        <taxon>Rhabditida</taxon>
        <taxon>Spirurina</taxon>
        <taxon>Spiruromorpha</taxon>
        <taxon>Spiruroidea</taxon>
        <taxon>Gongylonematidae</taxon>
        <taxon>Gongylonema</taxon>
    </lineage>
</organism>
<evidence type="ECO:0000313" key="1">
    <source>
        <dbReference type="EMBL" id="VDK52995.1"/>
    </source>
</evidence>
<dbReference type="AlphaFoldDB" id="A0A183DBA1"/>
<reference evidence="1 2" key="2">
    <citation type="submission" date="2018-11" db="EMBL/GenBank/DDBJ databases">
        <authorList>
            <consortium name="Pathogen Informatics"/>
        </authorList>
    </citation>
    <scope>NUCLEOTIDE SEQUENCE [LARGE SCALE GENOMIC DNA]</scope>
</reference>
<reference evidence="3" key="1">
    <citation type="submission" date="2016-06" db="UniProtKB">
        <authorList>
            <consortium name="WormBaseParasite"/>
        </authorList>
    </citation>
    <scope>IDENTIFICATION</scope>
</reference>
<gene>
    <name evidence="1" type="ORF">GPUH_LOCUS5992</name>
</gene>
<evidence type="ECO:0000313" key="2">
    <source>
        <dbReference type="Proteomes" id="UP000271098"/>
    </source>
</evidence>
<evidence type="ECO:0000313" key="3">
    <source>
        <dbReference type="WBParaSite" id="GPUH_0000600001-mRNA-1"/>
    </source>
</evidence>
<accession>A0A183DBA1</accession>
<name>A0A183DBA1_9BILA</name>